<feature type="domain" description="Lipid/polyisoprenoid-binding YceI-like" evidence="3">
    <location>
        <begin position="31"/>
        <end position="207"/>
    </location>
</feature>
<evidence type="ECO:0000313" key="5">
    <source>
        <dbReference type="Proteomes" id="UP000241362"/>
    </source>
</evidence>
<feature type="signal peptide" evidence="2">
    <location>
        <begin position="1"/>
        <end position="20"/>
    </location>
</feature>
<feature type="compositionally biased region" description="Basic and acidic residues" evidence="1">
    <location>
        <begin position="212"/>
        <end position="224"/>
    </location>
</feature>
<proteinExistence type="predicted"/>
<dbReference type="Gene3D" id="2.40.128.110">
    <property type="entry name" value="Lipid/polyisoprenoid-binding, YceI-like"/>
    <property type="match status" value="1"/>
</dbReference>
<evidence type="ECO:0000259" key="3">
    <source>
        <dbReference type="SMART" id="SM00867"/>
    </source>
</evidence>
<dbReference type="PANTHER" id="PTHR34406">
    <property type="entry name" value="PROTEIN YCEI"/>
    <property type="match status" value="1"/>
</dbReference>
<dbReference type="InterPro" id="IPR007372">
    <property type="entry name" value="Lipid/polyisoprenoid-bd_YceI"/>
</dbReference>
<organism evidence="4 5">
    <name type="scientific">Fuscovulum blasticum DSM 2131</name>
    <dbReference type="NCBI Taxonomy" id="1188250"/>
    <lineage>
        <taxon>Bacteria</taxon>
        <taxon>Pseudomonadati</taxon>
        <taxon>Pseudomonadota</taxon>
        <taxon>Alphaproteobacteria</taxon>
        <taxon>Rhodobacterales</taxon>
        <taxon>Paracoccaceae</taxon>
        <taxon>Pseudogemmobacter</taxon>
    </lineage>
</organism>
<dbReference type="PROSITE" id="PS00430">
    <property type="entry name" value="TONB_DEPENDENT_REC_1"/>
    <property type="match status" value="1"/>
</dbReference>
<gene>
    <name evidence="4" type="ORF">C5F44_11075</name>
</gene>
<feature type="region of interest" description="Disordered" evidence="1">
    <location>
        <begin position="203"/>
        <end position="224"/>
    </location>
</feature>
<dbReference type="SMART" id="SM00867">
    <property type="entry name" value="YceI"/>
    <property type="match status" value="1"/>
</dbReference>
<dbReference type="SUPFAM" id="SSF101874">
    <property type="entry name" value="YceI-like"/>
    <property type="match status" value="1"/>
</dbReference>
<feature type="chain" id="PRO_5015519520" evidence="2">
    <location>
        <begin position="21"/>
        <end position="224"/>
    </location>
</feature>
<evidence type="ECO:0000313" key="4">
    <source>
        <dbReference type="EMBL" id="PTE14165.1"/>
    </source>
</evidence>
<dbReference type="InterPro" id="IPR036761">
    <property type="entry name" value="TTHA0802/YceI-like_sf"/>
</dbReference>
<dbReference type="Proteomes" id="UP000241362">
    <property type="component" value="Unassembled WGS sequence"/>
</dbReference>
<keyword evidence="5" id="KW-1185">Reference proteome</keyword>
<dbReference type="AlphaFoldDB" id="A0A2T4J8E0"/>
<reference evidence="4 5" key="1">
    <citation type="submission" date="2018-03" db="EMBL/GenBank/DDBJ databases">
        <title>Rhodobacter blasticus.</title>
        <authorList>
            <person name="Meyer T.E."/>
            <person name="Miller S."/>
            <person name="Lodha T."/>
            <person name="Gandham S."/>
            <person name="Chintalapati S."/>
            <person name="Chintalapati V.R."/>
        </authorList>
    </citation>
    <scope>NUCLEOTIDE SEQUENCE [LARGE SCALE GENOMIC DNA]</scope>
    <source>
        <strain evidence="4 5">DSM 2131</strain>
    </source>
</reference>
<keyword evidence="2" id="KW-0732">Signal</keyword>
<dbReference type="RefSeq" id="WP_107673592.1">
    <property type="nucleotide sequence ID" value="NZ_PZKE01000009.1"/>
</dbReference>
<name>A0A2T4J8E0_FUSBL</name>
<evidence type="ECO:0000256" key="1">
    <source>
        <dbReference type="SAM" id="MobiDB-lite"/>
    </source>
</evidence>
<sequence>MFRSLFLAATLALAPLPALEQEDLGTPPAGTYKLDLSHGRLIFKVSHLGFSTYIGLFTRFDATLTFDPEAPETMSVTATVDPKSLETHFPDPAYDFNAQLTGPEFLDAGQFPEITFTSTAVRLTGETTAEVTGDLTLHGVTKPVTMTVTYNGGWAHMPMDPGGARAGFSARGALNRSDFGISFGLPAPGTTMGVGDRVEFEIETEFSNPDAPKPDTPKPEAPKP</sequence>
<dbReference type="EMBL" id="PZKE01000009">
    <property type="protein sequence ID" value="PTE14165.1"/>
    <property type="molecule type" value="Genomic_DNA"/>
</dbReference>
<comment type="caution">
    <text evidence="4">The sequence shown here is derived from an EMBL/GenBank/DDBJ whole genome shotgun (WGS) entry which is preliminary data.</text>
</comment>
<evidence type="ECO:0000256" key="2">
    <source>
        <dbReference type="SAM" id="SignalP"/>
    </source>
</evidence>
<accession>A0A2T4J8E0</accession>
<dbReference type="InterPro" id="IPR010916">
    <property type="entry name" value="TonB_box_CS"/>
</dbReference>
<protein>
    <submittedName>
        <fullName evidence="4">Polyisoprenoid-binding protein</fullName>
    </submittedName>
</protein>
<dbReference type="Pfam" id="PF04264">
    <property type="entry name" value="YceI"/>
    <property type="match status" value="1"/>
</dbReference>
<dbReference type="PANTHER" id="PTHR34406:SF1">
    <property type="entry name" value="PROTEIN YCEI"/>
    <property type="match status" value="1"/>
</dbReference>